<reference evidence="2" key="2">
    <citation type="submission" date="2014-06" db="EMBL/GenBank/DDBJ databases">
        <authorList>
            <person name="Genoscope - CEA"/>
        </authorList>
    </citation>
    <scope>NUCLEOTIDE SEQUENCE</scope>
</reference>
<proteinExistence type="predicted"/>
<gene>
    <name evidence="2" type="primary">BnaCnng62170D</name>
    <name evidence="1" type="ORF">DARMORV10_C04P50910.1</name>
    <name evidence="2" type="ORF">GSBRNA2T00083507001</name>
</gene>
<accession>A0A078JQR8</accession>
<keyword evidence="3" id="KW-1185">Reference proteome</keyword>
<dbReference type="AlphaFoldDB" id="A0A078JQR8"/>
<reference evidence="2 3" key="1">
    <citation type="journal article" date="2014" name="Science">
        <title>Plant genetics. Early allopolyploid evolution in the post-Neolithic Brassica napus oilseed genome.</title>
        <authorList>
            <person name="Chalhoub B."/>
            <person name="Denoeud F."/>
            <person name="Liu S."/>
            <person name="Parkin I.A."/>
            <person name="Tang H."/>
            <person name="Wang X."/>
            <person name="Chiquet J."/>
            <person name="Belcram H."/>
            <person name="Tong C."/>
            <person name="Samans B."/>
            <person name="Correa M."/>
            <person name="Da Silva C."/>
            <person name="Just J."/>
            <person name="Falentin C."/>
            <person name="Koh C.S."/>
            <person name="Le Clainche I."/>
            <person name="Bernard M."/>
            <person name="Bento P."/>
            <person name="Noel B."/>
            <person name="Labadie K."/>
            <person name="Alberti A."/>
            <person name="Charles M."/>
            <person name="Arnaud D."/>
            <person name="Guo H."/>
            <person name="Daviaud C."/>
            <person name="Alamery S."/>
            <person name="Jabbari K."/>
            <person name="Zhao M."/>
            <person name="Edger P.P."/>
            <person name="Chelaifa H."/>
            <person name="Tack D."/>
            <person name="Lassalle G."/>
            <person name="Mestiri I."/>
            <person name="Schnel N."/>
            <person name="Le Paslier M.C."/>
            <person name="Fan G."/>
            <person name="Renault V."/>
            <person name="Bayer P.E."/>
            <person name="Golicz A.A."/>
            <person name="Manoli S."/>
            <person name="Lee T.H."/>
            <person name="Thi V.H."/>
            <person name="Chalabi S."/>
            <person name="Hu Q."/>
            <person name="Fan C."/>
            <person name="Tollenaere R."/>
            <person name="Lu Y."/>
            <person name="Battail C."/>
            <person name="Shen J."/>
            <person name="Sidebottom C.H."/>
            <person name="Wang X."/>
            <person name="Canaguier A."/>
            <person name="Chauveau A."/>
            <person name="Berard A."/>
            <person name="Deniot G."/>
            <person name="Guan M."/>
            <person name="Liu Z."/>
            <person name="Sun F."/>
            <person name="Lim Y.P."/>
            <person name="Lyons E."/>
            <person name="Town C.D."/>
            <person name="Bancroft I."/>
            <person name="Wang X."/>
            <person name="Meng J."/>
            <person name="Ma J."/>
            <person name="Pires J.C."/>
            <person name="King G.J."/>
            <person name="Brunel D."/>
            <person name="Delourme R."/>
            <person name="Renard M."/>
            <person name="Aury J.M."/>
            <person name="Adams K.L."/>
            <person name="Batley J."/>
            <person name="Snowdon R.J."/>
            <person name="Tost J."/>
            <person name="Edwards D."/>
            <person name="Zhou Y."/>
            <person name="Hua W."/>
            <person name="Sharpe A.G."/>
            <person name="Paterson A.H."/>
            <person name="Guan C."/>
            <person name="Wincker P."/>
        </authorList>
    </citation>
    <scope>NUCLEOTIDE SEQUENCE [LARGE SCALE GENOMIC DNA]</scope>
    <source>
        <strain evidence="3">cv. Darmor-bzh</strain>
    </source>
</reference>
<evidence type="ECO:0000313" key="3">
    <source>
        <dbReference type="Proteomes" id="UP000028999"/>
    </source>
</evidence>
<protein>
    <submittedName>
        <fullName evidence="1">(rape) hypothetical protein</fullName>
    </submittedName>
    <submittedName>
        <fullName evidence="2">BnaCnng62170D protein</fullName>
    </submittedName>
</protein>
<name>A0A078JQR8_BRANA</name>
<reference evidence="1" key="3">
    <citation type="submission" date="2021-01" db="EMBL/GenBank/DDBJ databases">
        <authorList>
            <consortium name="Genoscope - CEA"/>
            <person name="William W."/>
        </authorList>
    </citation>
    <scope>NUCLEOTIDE SEQUENCE</scope>
</reference>
<evidence type="ECO:0000313" key="1">
    <source>
        <dbReference type="EMBL" id="CAF1860423.1"/>
    </source>
</evidence>
<sequence>MISIYLFVHPETGSNSIYKYRRSLPFTSHLKRFTQTYDLLEATYSDGEFIHSACEFESRPML</sequence>
<dbReference type="Proteomes" id="UP001295469">
    <property type="component" value="Chromosome C04"/>
</dbReference>
<dbReference type="EMBL" id="HG994368">
    <property type="protein sequence ID" value="CAF1860423.1"/>
    <property type="molecule type" value="Genomic_DNA"/>
</dbReference>
<dbReference type="PaxDb" id="3708-A0A078JQR8"/>
<dbReference type="Proteomes" id="UP000028999">
    <property type="component" value="Unassembled WGS sequence"/>
</dbReference>
<organism evidence="2 3">
    <name type="scientific">Brassica napus</name>
    <name type="common">Rape</name>
    <dbReference type="NCBI Taxonomy" id="3708"/>
    <lineage>
        <taxon>Eukaryota</taxon>
        <taxon>Viridiplantae</taxon>
        <taxon>Streptophyta</taxon>
        <taxon>Embryophyta</taxon>
        <taxon>Tracheophyta</taxon>
        <taxon>Spermatophyta</taxon>
        <taxon>Magnoliopsida</taxon>
        <taxon>eudicotyledons</taxon>
        <taxon>Gunneridae</taxon>
        <taxon>Pentapetalae</taxon>
        <taxon>rosids</taxon>
        <taxon>malvids</taxon>
        <taxon>Brassicales</taxon>
        <taxon>Brassicaceae</taxon>
        <taxon>Brassiceae</taxon>
        <taxon>Brassica</taxon>
    </lineage>
</organism>
<dbReference type="EMBL" id="LK038753">
    <property type="protein sequence ID" value="CDY69154.1"/>
    <property type="molecule type" value="Genomic_DNA"/>
</dbReference>
<dbReference type="Gramene" id="CDY69154">
    <property type="protein sequence ID" value="CDY69154"/>
    <property type="gene ID" value="GSBRNA2T00083507001"/>
</dbReference>
<evidence type="ECO:0000313" key="2">
    <source>
        <dbReference type="EMBL" id="CDY69154.1"/>
    </source>
</evidence>